<evidence type="ECO:0000313" key="3">
    <source>
        <dbReference type="Proteomes" id="UP001189429"/>
    </source>
</evidence>
<gene>
    <name evidence="2" type="ORF">PCOR1329_LOCUS47553</name>
</gene>
<feature type="non-terminal residue" evidence="2">
    <location>
        <position position="1"/>
    </location>
</feature>
<protein>
    <submittedName>
        <fullName evidence="2">Uncharacterized protein</fullName>
    </submittedName>
</protein>
<comment type="caution">
    <text evidence="2">The sequence shown here is derived from an EMBL/GenBank/DDBJ whole genome shotgun (WGS) entry which is preliminary data.</text>
</comment>
<proteinExistence type="predicted"/>
<organism evidence="2 3">
    <name type="scientific">Prorocentrum cordatum</name>
    <dbReference type="NCBI Taxonomy" id="2364126"/>
    <lineage>
        <taxon>Eukaryota</taxon>
        <taxon>Sar</taxon>
        <taxon>Alveolata</taxon>
        <taxon>Dinophyceae</taxon>
        <taxon>Prorocentrales</taxon>
        <taxon>Prorocentraceae</taxon>
        <taxon>Prorocentrum</taxon>
    </lineage>
</organism>
<reference evidence="2" key="1">
    <citation type="submission" date="2023-10" db="EMBL/GenBank/DDBJ databases">
        <authorList>
            <person name="Chen Y."/>
            <person name="Shah S."/>
            <person name="Dougan E. K."/>
            <person name="Thang M."/>
            <person name="Chan C."/>
        </authorList>
    </citation>
    <scope>NUCLEOTIDE SEQUENCE [LARGE SCALE GENOMIC DNA]</scope>
</reference>
<name>A0ABN9UD82_9DINO</name>
<accession>A0ABN9UD82</accession>
<keyword evidence="3" id="KW-1185">Reference proteome</keyword>
<evidence type="ECO:0000313" key="2">
    <source>
        <dbReference type="EMBL" id="CAK0857432.1"/>
    </source>
</evidence>
<sequence length="200" mass="20268">PFWLRVGSPAFRHCHFWPMATLAARMAAGAAGGVRAAAHASRGGRTARAIGRQVGSPKAAAAGLWGGTPETARALGSWLLGGPRAGLAPGPPPGSRGQEGATRGAPSAERSVARGSSLAAGFAAASQGELAEAAAGPRLGALGVAPGVAEQQHGSNEQRVEQDAGQKVVTSTGQLKYIVIPRPAVARQTRQPRGRRVQQL</sequence>
<dbReference type="EMBL" id="CAUYUJ010015727">
    <property type="protein sequence ID" value="CAK0857432.1"/>
    <property type="molecule type" value="Genomic_DNA"/>
</dbReference>
<evidence type="ECO:0000256" key="1">
    <source>
        <dbReference type="SAM" id="MobiDB-lite"/>
    </source>
</evidence>
<dbReference type="Proteomes" id="UP001189429">
    <property type="component" value="Unassembled WGS sequence"/>
</dbReference>
<feature type="region of interest" description="Disordered" evidence="1">
    <location>
        <begin position="80"/>
        <end position="113"/>
    </location>
</feature>